<gene>
    <name evidence="1" type="ORF">S01H1_20535</name>
</gene>
<comment type="caution">
    <text evidence="1">The sequence shown here is derived from an EMBL/GenBank/DDBJ whole genome shotgun (WGS) entry which is preliminary data.</text>
</comment>
<name>X0T3X8_9ZZZZ</name>
<reference evidence="1" key="1">
    <citation type="journal article" date="2014" name="Front. Microbiol.">
        <title>High frequency of phylogenetically diverse reductive dehalogenase-homologous genes in deep subseafloor sedimentary metagenomes.</title>
        <authorList>
            <person name="Kawai M."/>
            <person name="Futagami T."/>
            <person name="Toyoda A."/>
            <person name="Takaki Y."/>
            <person name="Nishi S."/>
            <person name="Hori S."/>
            <person name="Arai W."/>
            <person name="Tsubouchi T."/>
            <person name="Morono Y."/>
            <person name="Uchiyama I."/>
            <person name="Ito T."/>
            <person name="Fujiyama A."/>
            <person name="Inagaki F."/>
            <person name="Takami H."/>
        </authorList>
    </citation>
    <scope>NUCLEOTIDE SEQUENCE</scope>
    <source>
        <strain evidence="1">Expedition CK06-06</strain>
    </source>
</reference>
<proteinExistence type="predicted"/>
<dbReference type="EMBL" id="BARS01011251">
    <property type="protein sequence ID" value="GAF87939.1"/>
    <property type="molecule type" value="Genomic_DNA"/>
</dbReference>
<evidence type="ECO:0000313" key="1">
    <source>
        <dbReference type="EMBL" id="GAF87939.1"/>
    </source>
</evidence>
<accession>X0T3X8</accession>
<organism evidence="1">
    <name type="scientific">marine sediment metagenome</name>
    <dbReference type="NCBI Taxonomy" id="412755"/>
    <lineage>
        <taxon>unclassified sequences</taxon>
        <taxon>metagenomes</taxon>
        <taxon>ecological metagenomes</taxon>
    </lineage>
</organism>
<sequence>QNRIMIFGNHIYGLPSQKKPRDFSRTFWTGRRNSDLFRMTRFNLLPGTRYHEKMIDDETIKLAMEGKDDFRLFIREKREQRRFKRWYLVYNLLNVLLPDEMFNAFFHANRNVRILKRRGYLGMLRHWFYRYARKLRLVDI</sequence>
<dbReference type="AlphaFoldDB" id="X0T3X8"/>
<protein>
    <submittedName>
        <fullName evidence="1">Uncharacterized protein</fullName>
    </submittedName>
</protein>
<feature type="non-terminal residue" evidence="1">
    <location>
        <position position="1"/>
    </location>
</feature>